<keyword evidence="1" id="KW-0812">Transmembrane</keyword>
<name>A0AAE0ZY22_9GAST</name>
<accession>A0AAE0ZY22</accession>
<keyword evidence="1" id="KW-0472">Membrane</keyword>
<gene>
    <name evidence="2" type="ORF">RRG08_032487</name>
</gene>
<organism evidence="2 3">
    <name type="scientific">Elysia crispata</name>
    <name type="common">lettuce slug</name>
    <dbReference type="NCBI Taxonomy" id="231223"/>
    <lineage>
        <taxon>Eukaryota</taxon>
        <taxon>Metazoa</taxon>
        <taxon>Spiralia</taxon>
        <taxon>Lophotrochozoa</taxon>
        <taxon>Mollusca</taxon>
        <taxon>Gastropoda</taxon>
        <taxon>Heterobranchia</taxon>
        <taxon>Euthyneura</taxon>
        <taxon>Panpulmonata</taxon>
        <taxon>Sacoglossa</taxon>
        <taxon>Placobranchoidea</taxon>
        <taxon>Plakobranchidae</taxon>
        <taxon>Elysia</taxon>
    </lineage>
</organism>
<evidence type="ECO:0000313" key="2">
    <source>
        <dbReference type="EMBL" id="KAK3777382.1"/>
    </source>
</evidence>
<keyword evidence="1" id="KW-1133">Transmembrane helix</keyword>
<dbReference type="Proteomes" id="UP001283361">
    <property type="component" value="Unassembled WGS sequence"/>
</dbReference>
<feature type="transmembrane region" description="Helical" evidence="1">
    <location>
        <begin position="55"/>
        <end position="73"/>
    </location>
</feature>
<reference evidence="2" key="1">
    <citation type="journal article" date="2023" name="G3 (Bethesda)">
        <title>A reference genome for the long-term kleptoplast-retaining sea slug Elysia crispata morphotype clarki.</title>
        <authorList>
            <person name="Eastman K.E."/>
            <person name="Pendleton A.L."/>
            <person name="Shaikh M.A."/>
            <person name="Suttiyut T."/>
            <person name="Ogas R."/>
            <person name="Tomko P."/>
            <person name="Gavelis G."/>
            <person name="Widhalm J.R."/>
            <person name="Wisecaver J.H."/>
        </authorList>
    </citation>
    <scope>NUCLEOTIDE SEQUENCE</scope>
    <source>
        <strain evidence="2">ECLA1</strain>
    </source>
</reference>
<proteinExistence type="predicted"/>
<evidence type="ECO:0000313" key="3">
    <source>
        <dbReference type="Proteomes" id="UP001283361"/>
    </source>
</evidence>
<dbReference type="AlphaFoldDB" id="A0AAE0ZY22"/>
<comment type="caution">
    <text evidence="2">The sequence shown here is derived from an EMBL/GenBank/DDBJ whole genome shotgun (WGS) entry which is preliminary data.</text>
</comment>
<protein>
    <submittedName>
        <fullName evidence="2">Uncharacterized protein</fullName>
    </submittedName>
</protein>
<sequence length="88" mass="9785">MILPHSANSDEHRVALAHECSECPFGASKVPPQAGHFRTVCCVRRTRQTSDKSRPHLIILHVVFVMFVAFTEYCSGVDPPLEYFGGAQ</sequence>
<dbReference type="EMBL" id="JAWDGP010003079">
    <property type="protein sequence ID" value="KAK3777382.1"/>
    <property type="molecule type" value="Genomic_DNA"/>
</dbReference>
<evidence type="ECO:0000256" key="1">
    <source>
        <dbReference type="SAM" id="Phobius"/>
    </source>
</evidence>
<keyword evidence="3" id="KW-1185">Reference proteome</keyword>